<protein>
    <recommendedName>
        <fullName evidence="3">Neurotransmitter-gated ion-channel transmembrane domain-containing protein</fullName>
    </recommendedName>
</protein>
<feature type="compositionally biased region" description="Polar residues" evidence="1">
    <location>
        <begin position="260"/>
        <end position="274"/>
    </location>
</feature>
<sequence>MTAFETETSDIKTYFGTNAGWIVEEGGCSSSLSNSTQFPTITYVLCHVRLIRRSAFYVINLMCPMALTSVMTLIVFWILPEEREKVSFVTSVFMSTSLYLGFIQDRLPRSMETTPYLNLLLIATMATAFVLQYSKKRTTQQGQSSEDKDPSRGVVNDLDLGVYSKRSNFENKTISEIKTDSSVKELDAQTGYNNGKANVKHAAEKQRQKQCCSILCFGNSNDEDEPKVTLDEKLRKFLKLPRTLIKQNKVIGTTHEENDLNQSNIDETPQNTKHSGAFPRRVQHQVFSLVLPYLLGEKRLTSTMAKKMLFLQKRTH</sequence>
<evidence type="ECO:0000256" key="2">
    <source>
        <dbReference type="SAM" id="Phobius"/>
    </source>
</evidence>
<evidence type="ECO:0000256" key="1">
    <source>
        <dbReference type="SAM" id="MobiDB-lite"/>
    </source>
</evidence>
<dbReference type="AlphaFoldDB" id="A0AAE0YP03"/>
<dbReference type="Gene3D" id="1.20.58.390">
    <property type="entry name" value="Neurotransmitter-gated ion-channel transmembrane domain"/>
    <property type="match status" value="1"/>
</dbReference>
<dbReference type="SUPFAM" id="SSF90112">
    <property type="entry name" value="Neurotransmitter-gated ion-channel transmembrane pore"/>
    <property type="match status" value="1"/>
</dbReference>
<keyword evidence="2" id="KW-0472">Membrane</keyword>
<dbReference type="Proteomes" id="UP001283361">
    <property type="component" value="Unassembled WGS sequence"/>
</dbReference>
<evidence type="ECO:0000313" key="4">
    <source>
        <dbReference type="EMBL" id="KAK3751242.1"/>
    </source>
</evidence>
<dbReference type="CDD" id="cd19051">
    <property type="entry name" value="LGIC_TM_cation"/>
    <property type="match status" value="1"/>
</dbReference>
<proteinExistence type="predicted"/>
<feature type="region of interest" description="Disordered" evidence="1">
    <location>
        <begin position="255"/>
        <end position="275"/>
    </location>
</feature>
<accession>A0AAE0YP03</accession>
<evidence type="ECO:0000313" key="5">
    <source>
        <dbReference type="Proteomes" id="UP001283361"/>
    </source>
</evidence>
<dbReference type="PANTHER" id="PTHR18945">
    <property type="entry name" value="NEUROTRANSMITTER GATED ION CHANNEL"/>
    <property type="match status" value="1"/>
</dbReference>
<feature type="transmembrane region" description="Helical" evidence="2">
    <location>
        <begin position="55"/>
        <end position="79"/>
    </location>
</feature>
<feature type="transmembrane region" description="Helical" evidence="2">
    <location>
        <begin position="115"/>
        <end position="134"/>
    </location>
</feature>
<keyword evidence="2" id="KW-0812">Transmembrane</keyword>
<feature type="transmembrane region" description="Helical" evidence="2">
    <location>
        <begin position="85"/>
        <end position="103"/>
    </location>
</feature>
<name>A0AAE0YP03_9GAST</name>
<dbReference type="InterPro" id="IPR006029">
    <property type="entry name" value="Neurotrans-gated_channel_TM"/>
</dbReference>
<keyword evidence="2" id="KW-1133">Transmembrane helix</keyword>
<dbReference type="InterPro" id="IPR038050">
    <property type="entry name" value="Neuro_actylchol_rec"/>
</dbReference>
<comment type="caution">
    <text evidence="4">The sequence shown here is derived from an EMBL/GenBank/DDBJ whole genome shotgun (WGS) entry which is preliminary data.</text>
</comment>
<dbReference type="GO" id="GO:0005216">
    <property type="term" value="F:monoatomic ion channel activity"/>
    <property type="evidence" value="ECO:0007669"/>
    <property type="project" value="InterPro"/>
</dbReference>
<gene>
    <name evidence="4" type="ORF">RRG08_023999</name>
</gene>
<dbReference type="InterPro" id="IPR006201">
    <property type="entry name" value="Neur_channel"/>
</dbReference>
<dbReference type="Pfam" id="PF02932">
    <property type="entry name" value="Neur_chan_memb"/>
    <property type="match status" value="1"/>
</dbReference>
<dbReference type="GO" id="GO:0004888">
    <property type="term" value="F:transmembrane signaling receptor activity"/>
    <property type="evidence" value="ECO:0007669"/>
    <property type="project" value="InterPro"/>
</dbReference>
<dbReference type="GO" id="GO:0016020">
    <property type="term" value="C:membrane"/>
    <property type="evidence" value="ECO:0007669"/>
    <property type="project" value="InterPro"/>
</dbReference>
<feature type="domain" description="Neurotransmitter-gated ion-channel transmembrane" evidence="3">
    <location>
        <begin position="62"/>
        <end position="238"/>
    </location>
</feature>
<dbReference type="EMBL" id="JAWDGP010005834">
    <property type="protein sequence ID" value="KAK3751242.1"/>
    <property type="molecule type" value="Genomic_DNA"/>
</dbReference>
<evidence type="ECO:0000259" key="3">
    <source>
        <dbReference type="Pfam" id="PF02932"/>
    </source>
</evidence>
<keyword evidence="5" id="KW-1185">Reference proteome</keyword>
<organism evidence="4 5">
    <name type="scientific">Elysia crispata</name>
    <name type="common">lettuce slug</name>
    <dbReference type="NCBI Taxonomy" id="231223"/>
    <lineage>
        <taxon>Eukaryota</taxon>
        <taxon>Metazoa</taxon>
        <taxon>Spiralia</taxon>
        <taxon>Lophotrochozoa</taxon>
        <taxon>Mollusca</taxon>
        <taxon>Gastropoda</taxon>
        <taxon>Heterobranchia</taxon>
        <taxon>Euthyneura</taxon>
        <taxon>Panpulmonata</taxon>
        <taxon>Sacoglossa</taxon>
        <taxon>Placobranchoidea</taxon>
        <taxon>Plakobranchidae</taxon>
        <taxon>Elysia</taxon>
    </lineage>
</organism>
<dbReference type="InterPro" id="IPR036719">
    <property type="entry name" value="Neuro-gated_channel_TM_sf"/>
</dbReference>
<reference evidence="4" key="1">
    <citation type="journal article" date="2023" name="G3 (Bethesda)">
        <title>A reference genome for the long-term kleptoplast-retaining sea slug Elysia crispata morphotype clarki.</title>
        <authorList>
            <person name="Eastman K.E."/>
            <person name="Pendleton A.L."/>
            <person name="Shaikh M.A."/>
            <person name="Suttiyut T."/>
            <person name="Ogas R."/>
            <person name="Tomko P."/>
            <person name="Gavelis G."/>
            <person name="Widhalm J.R."/>
            <person name="Wisecaver J.H."/>
        </authorList>
    </citation>
    <scope>NUCLEOTIDE SEQUENCE</scope>
    <source>
        <strain evidence="4">ECLA1</strain>
    </source>
</reference>